<protein>
    <submittedName>
        <fullName evidence="2">Uncharacterized protein</fullName>
    </submittedName>
</protein>
<comment type="caution">
    <text evidence="2">The sequence shown here is derived from an EMBL/GenBank/DDBJ whole genome shotgun (WGS) entry which is preliminary data.</text>
</comment>
<proteinExistence type="predicted"/>
<evidence type="ECO:0000313" key="3">
    <source>
        <dbReference type="Proteomes" id="UP000246991"/>
    </source>
</evidence>
<evidence type="ECO:0000313" key="2">
    <source>
        <dbReference type="EMBL" id="PWW72545.1"/>
    </source>
</evidence>
<organism evidence="2 3">
    <name type="scientific">Tuber magnatum</name>
    <name type="common">white Piedmont truffle</name>
    <dbReference type="NCBI Taxonomy" id="42249"/>
    <lineage>
        <taxon>Eukaryota</taxon>
        <taxon>Fungi</taxon>
        <taxon>Dikarya</taxon>
        <taxon>Ascomycota</taxon>
        <taxon>Pezizomycotina</taxon>
        <taxon>Pezizomycetes</taxon>
        <taxon>Pezizales</taxon>
        <taxon>Tuberaceae</taxon>
        <taxon>Tuber</taxon>
    </lineage>
</organism>
<sequence length="93" mass="9854">MNLNGGSGDPQGPPNTRSPYRRSAGDGKNETIPLPPTRAQLAALVEVQERLPQVLLIAAPDAAEQSAELRRLTDKVAGEAGANQVWISEVLRG</sequence>
<feature type="region of interest" description="Disordered" evidence="1">
    <location>
        <begin position="1"/>
        <end position="35"/>
    </location>
</feature>
<evidence type="ECO:0000256" key="1">
    <source>
        <dbReference type="SAM" id="MobiDB-lite"/>
    </source>
</evidence>
<accession>A0A317SDZ2</accession>
<name>A0A317SDZ2_9PEZI</name>
<dbReference type="Proteomes" id="UP000246991">
    <property type="component" value="Unassembled WGS sequence"/>
</dbReference>
<dbReference type="OrthoDB" id="10390377at2759"/>
<keyword evidence="3" id="KW-1185">Reference proteome</keyword>
<dbReference type="AlphaFoldDB" id="A0A317SDZ2"/>
<dbReference type="EMBL" id="PYWC01000102">
    <property type="protein sequence ID" value="PWW72545.1"/>
    <property type="molecule type" value="Genomic_DNA"/>
</dbReference>
<reference evidence="2 3" key="1">
    <citation type="submission" date="2018-03" db="EMBL/GenBank/DDBJ databases">
        <title>Genomes of Pezizomycetes fungi and the evolution of truffles.</title>
        <authorList>
            <person name="Murat C."/>
            <person name="Payen T."/>
            <person name="Noel B."/>
            <person name="Kuo A."/>
            <person name="Martin F.M."/>
        </authorList>
    </citation>
    <scope>NUCLEOTIDE SEQUENCE [LARGE SCALE GENOMIC DNA]</scope>
    <source>
        <strain evidence="2">091103-1</strain>
    </source>
</reference>
<gene>
    <name evidence="2" type="ORF">C7212DRAFT_225161</name>
</gene>